<feature type="domain" description="Polysaccharide lyase family 8 C-terminal" evidence="5">
    <location>
        <begin position="701"/>
        <end position="728"/>
    </location>
</feature>
<keyword evidence="3 7" id="KW-0456">Lyase</keyword>
<dbReference type="Pfam" id="PF02884">
    <property type="entry name" value="Lyase_8_C"/>
    <property type="match status" value="1"/>
</dbReference>
<dbReference type="Pfam" id="PF08124">
    <property type="entry name" value="Lyase_8_N"/>
    <property type="match status" value="1"/>
</dbReference>
<name>A0ABT0G6I8_9ACTN</name>
<dbReference type="InterPro" id="IPR011071">
    <property type="entry name" value="Lyase_8-like_C"/>
</dbReference>
<keyword evidence="2" id="KW-0732">Signal</keyword>
<evidence type="ECO:0000313" key="7">
    <source>
        <dbReference type="EMBL" id="MCK2220227.1"/>
    </source>
</evidence>
<evidence type="ECO:0000256" key="2">
    <source>
        <dbReference type="ARBA" id="ARBA00022729"/>
    </source>
</evidence>
<dbReference type="GO" id="GO:0016829">
    <property type="term" value="F:lyase activity"/>
    <property type="evidence" value="ECO:0007669"/>
    <property type="project" value="UniProtKB-KW"/>
</dbReference>
<dbReference type="InterPro" id="IPR014718">
    <property type="entry name" value="GH-type_carb-bd"/>
</dbReference>
<dbReference type="EMBL" id="JAKRKC020000002">
    <property type="protein sequence ID" value="MCK2220227.1"/>
    <property type="molecule type" value="Genomic_DNA"/>
</dbReference>
<feature type="domain" description="Polysaccharide lyase family 8 central" evidence="4">
    <location>
        <begin position="424"/>
        <end position="685"/>
    </location>
</feature>
<comment type="similarity">
    <text evidence="1">Belongs to the polysaccharide lyase 8 family.</text>
</comment>
<dbReference type="PANTHER" id="PTHR38481:SF1">
    <property type="entry name" value="HYALURONATE LYASE"/>
    <property type="match status" value="1"/>
</dbReference>
<dbReference type="Proteomes" id="UP001317259">
    <property type="component" value="Unassembled WGS sequence"/>
</dbReference>
<dbReference type="InterPro" id="IPR004103">
    <property type="entry name" value="Lyase_8_C"/>
</dbReference>
<evidence type="ECO:0000259" key="6">
    <source>
        <dbReference type="Pfam" id="PF08124"/>
    </source>
</evidence>
<gene>
    <name evidence="7" type="ORF">MF672_041475</name>
</gene>
<proteinExistence type="inferred from homology"/>
<dbReference type="SUPFAM" id="SSF49863">
    <property type="entry name" value="Hyaluronate lyase-like, C-terminal domain"/>
    <property type="match status" value="2"/>
</dbReference>
<dbReference type="InterPro" id="IPR003159">
    <property type="entry name" value="Lyase_8_central_dom"/>
</dbReference>
<dbReference type="SUPFAM" id="SSF74650">
    <property type="entry name" value="Galactose mutarotase-like"/>
    <property type="match status" value="1"/>
</dbReference>
<dbReference type="CDD" id="cd01083">
    <property type="entry name" value="GAG_Lyase"/>
    <property type="match status" value="1"/>
</dbReference>
<dbReference type="SUPFAM" id="SSF48230">
    <property type="entry name" value="Chondroitin AC/alginate lyase"/>
    <property type="match status" value="1"/>
</dbReference>
<dbReference type="InterPro" id="IPR038970">
    <property type="entry name" value="Lyase_8"/>
</dbReference>
<dbReference type="Pfam" id="PF02278">
    <property type="entry name" value="Lyase_8"/>
    <property type="match status" value="1"/>
</dbReference>
<dbReference type="Gene3D" id="2.60.220.10">
    <property type="entry name" value="Polysaccharide lyase family 8-like, C-terminal"/>
    <property type="match status" value="1"/>
</dbReference>
<comment type="caution">
    <text evidence="7">The sequence shown here is derived from an EMBL/GenBank/DDBJ whole genome shotgun (WGS) entry which is preliminary data.</text>
</comment>
<sequence length="858" mass="88793">MSAVHRHGEFAMRVEWTRRALLRAGGGAALLAGLVPPRAALASDSPAPAADPFPALRDRWRTLLLGEGVTPGREPYRSRLRALGDRAAGHLARMAGTPGSLWPDLAYGGRDDEPGLRSGRVNESFQRLRVLAEAYAQPGTGGTGDPALARAVVSGLDHLLADVYRPGATPFGNWWHWQIGGPRALLEAAVLVGPHLPAERTAACCAAVDAFVPRSAVARYEGNSTGANRVDLCRVLVLRGVLGGDPEPIALARAALAPACATVTEGDGFHADGSFLQHGCVPYTGGYGAVLLDGMATLAALLRGSPWELTGDPGLETLLGLVERGVAPFVHDGLLMDCVTGRGVSRAGQDDHTRAHALLASIVLLGRTAGAEREARWRAMVKGWLERGRHRPVRDDQGLGVARTALLLDAAAHPGAAAPEPAGHRLFPAMDRAVHRRPGWTAALSMASRRVAHYEYGNGENARGWHTGSGWLAWWGDGFGGEQYADAFWPTADPYRLPGTTVSTRRLADGEGGAWARPRPAADWVGGVTDGEFAAVGQDLRGLASTLAARKAWFFLDDGVVCLGAGIGCADGAAVVTTVEHRNLGAAGSAEVRVDGERVPGERARRAARWAHAEWAAATSGRAGYVFPAGAELHVLHEEREGSWRDVNAGGSPAPLARRYLTLWLDHGTDPARAGYAYVLLPGASAAATRARAEDAGRVEIAANGPAVQAVRAAALGLTAAVFWTAGRLPAREPAGTGHGGAGLDGAGLDGAGLDGAGLDGADPGDDGGVAAGGGGLVASGPAAVLVRERRDGTAVVCVADPPRAAASLTLTWERPVRAVLSASPAVTRAETGSALLLTFGDLRGAAGATQRAVVALS</sequence>
<dbReference type="InterPro" id="IPR012970">
    <property type="entry name" value="Lyase_8_alpha_N"/>
</dbReference>
<keyword evidence="8" id="KW-1185">Reference proteome</keyword>
<dbReference type="PROSITE" id="PS51318">
    <property type="entry name" value="TAT"/>
    <property type="match status" value="1"/>
</dbReference>
<evidence type="ECO:0000259" key="4">
    <source>
        <dbReference type="Pfam" id="PF02278"/>
    </source>
</evidence>
<evidence type="ECO:0000313" key="8">
    <source>
        <dbReference type="Proteomes" id="UP001317259"/>
    </source>
</evidence>
<evidence type="ECO:0000256" key="3">
    <source>
        <dbReference type="ARBA" id="ARBA00023239"/>
    </source>
</evidence>
<dbReference type="InterPro" id="IPR011013">
    <property type="entry name" value="Gal_mutarotase_sf_dom"/>
</dbReference>
<dbReference type="PANTHER" id="PTHR38481">
    <property type="entry name" value="HYALURONATE LYASE"/>
    <property type="match status" value="1"/>
</dbReference>
<dbReference type="InterPro" id="IPR006311">
    <property type="entry name" value="TAT_signal"/>
</dbReference>
<accession>A0ABT0G6I8</accession>
<reference evidence="7 8" key="1">
    <citation type="submission" date="2022-04" db="EMBL/GenBank/DDBJ databases">
        <title>Genome draft of Actinomadura sp. ATCC 31491.</title>
        <authorList>
            <person name="Shi X."/>
            <person name="Du Y."/>
        </authorList>
    </citation>
    <scope>NUCLEOTIDE SEQUENCE [LARGE SCALE GENOMIC DNA]</scope>
    <source>
        <strain evidence="7 8">ATCC 31491</strain>
    </source>
</reference>
<dbReference type="Gene3D" id="1.50.10.100">
    <property type="entry name" value="Chondroitin AC/alginate lyase"/>
    <property type="match status" value="1"/>
</dbReference>
<evidence type="ECO:0000256" key="1">
    <source>
        <dbReference type="ARBA" id="ARBA00006699"/>
    </source>
</evidence>
<organism evidence="7 8">
    <name type="scientific">Actinomadura luzonensis</name>
    <dbReference type="NCBI Taxonomy" id="2805427"/>
    <lineage>
        <taxon>Bacteria</taxon>
        <taxon>Bacillati</taxon>
        <taxon>Actinomycetota</taxon>
        <taxon>Actinomycetes</taxon>
        <taxon>Streptosporangiales</taxon>
        <taxon>Thermomonosporaceae</taxon>
        <taxon>Actinomadura</taxon>
    </lineage>
</organism>
<protein>
    <submittedName>
        <fullName evidence="7">Polysaccharide lyase beta-sandwich domain-containing protein</fullName>
    </submittedName>
</protein>
<dbReference type="RefSeq" id="WP_242376564.1">
    <property type="nucleotide sequence ID" value="NZ_JAKRKC020000002.1"/>
</dbReference>
<feature type="domain" description="Polysaccharide lyase 8 N-terminal alpha-helical" evidence="6">
    <location>
        <begin position="60"/>
        <end position="382"/>
    </location>
</feature>
<dbReference type="InterPro" id="IPR008929">
    <property type="entry name" value="Chondroitin_lyas"/>
</dbReference>
<evidence type="ECO:0000259" key="5">
    <source>
        <dbReference type="Pfam" id="PF02884"/>
    </source>
</evidence>
<dbReference type="Gene3D" id="2.70.98.10">
    <property type="match status" value="1"/>
</dbReference>